<organism evidence="2 3">
    <name type="scientific">Salmonella enterica I</name>
    <dbReference type="NCBI Taxonomy" id="59201"/>
    <lineage>
        <taxon>Bacteria</taxon>
        <taxon>Pseudomonadati</taxon>
        <taxon>Pseudomonadota</taxon>
        <taxon>Gammaproteobacteria</taxon>
        <taxon>Enterobacterales</taxon>
        <taxon>Enterobacteriaceae</taxon>
        <taxon>Salmonella</taxon>
    </lineage>
</organism>
<dbReference type="Proteomes" id="UP000255534">
    <property type="component" value="Unassembled WGS sequence"/>
</dbReference>
<sequence>MKVPLFDRVVRFLSGSIIVCCLLVIFTAFNNVRQSGDRLINTIDEKKSATNGDIAKKLDVINKKLDEIMMKVK</sequence>
<keyword evidence="1" id="KW-1133">Transmembrane helix</keyword>
<gene>
    <name evidence="2" type="ORF">NCTC5798_05962</name>
</gene>
<reference evidence="2 3" key="1">
    <citation type="submission" date="2018-06" db="EMBL/GenBank/DDBJ databases">
        <authorList>
            <consortium name="Pathogen Informatics"/>
            <person name="Doyle S."/>
        </authorList>
    </citation>
    <scope>NUCLEOTIDE SEQUENCE [LARGE SCALE GENOMIC DNA]</scope>
    <source>
        <strain evidence="2 3">NCTC5798</strain>
    </source>
</reference>
<proteinExistence type="predicted"/>
<keyword evidence="1" id="KW-0472">Membrane</keyword>
<keyword evidence="1" id="KW-0812">Transmembrane</keyword>
<name>A0A379V305_SALET</name>
<feature type="transmembrane region" description="Helical" evidence="1">
    <location>
        <begin position="12"/>
        <end position="32"/>
    </location>
</feature>
<accession>A0A379V305</accession>
<evidence type="ECO:0000313" key="2">
    <source>
        <dbReference type="EMBL" id="SUG74643.1"/>
    </source>
</evidence>
<dbReference type="EMBL" id="UGXK01000001">
    <property type="protein sequence ID" value="SUG74643.1"/>
    <property type="molecule type" value="Genomic_DNA"/>
</dbReference>
<evidence type="ECO:0000256" key="1">
    <source>
        <dbReference type="SAM" id="Phobius"/>
    </source>
</evidence>
<protein>
    <submittedName>
        <fullName evidence="2">Uncharacterized protein</fullName>
    </submittedName>
</protein>
<dbReference type="AlphaFoldDB" id="A0A379V305"/>
<evidence type="ECO:0000313" key="3">
    <source>
        <dbReference type="Proteomes" id="UP000255534"/>
    </source>
</evidence>